<protein>
    <recommendedName>
        <fullName evidence="3">PIN domain-containing protein</fullName>
    </recommendedName>
</protein>
<dbReference type="AlphaFoldDB" id="A0A2G6KHG1"/>
<dbReference type="Proteomes" id="UP000230821">
    <property type="component" value="Unassembled WGS sequence"/>
</dbReference>
<evidence type="ECO:0000313" key="1">
    <source>
        <dbReference type="EMBL" id="PIE34810.1"/>
    </source>
</evidence>
<dbReference type="InterPro" id="IPR029060">
    <property type="entry name" value="PIN-like_dom_sf"/>
</dbReference>
<organism evidence="1 2">
    <name type="scientific">candidate division KSB3 bacterium</name>
    <dbReference type="NCBI Taxonomy" id="2044937"/>
    <lineage>
        <taxon>Bacteria</taxon>
        <taxon>candidate division KSB3</taxon>
    </lineage>
</organism>
<name>A0A2G6KHG1_9BACT</name>
<comment type="caution">
    <text evidence="1">The sequence shown here is derived from an EMBL/GenBank/DDBJ whole genome shotgun (WGS) entry which is preliminary data.</text>
</comment>
<dbReference type="SUPFAM" id="SSF88723">
    <property type="entry name" value="PIN domain-like"/>
    <property type="match status" value="1"/>
</dbReference>
<sequence>MPAKLCFWDSNVLLYAYGVEPKKKRVATSLLKASPFISTQVINEVCHVCRRTLKLSFINPFL</sequence>
<dbReference type="EMBL" id="PDSK01000075">
    <property type="protein sequence ID" value="PIE34810.1"/>
    <property type="molecule type" value="Genomic_DNA"/>
</dbReference>
<gene>
    <name evidence="1" type="ORF">CSA56_06650</name>
</gene>
<reference evidence="1 2" key="1">
    <citation type="submission" date="2017-10" db="EMBL/GenBank/DDBJ databases">
        <title>Novel microbial diversity and functional potential in the marine mammal oral microbiome.</title>
        <authorList>
            <person name="Dudek N.K."/>
            <person name="Sun C.L."/>
            <person name="Burstein D."/>
            <person name="Kantor R.S."/>
            <person name="Aliaga Goltsman D.S."/>
            <person name="Bik E.M."/>
            <person name="Thomas B.C."/>
            <person name="Banfield J.F."/>
            <person name="Relman D.A."/>
        </authorList>
    </citation>
    <scope>NUCLEOTIDE SEQUENCE [LARGE SCALE GENOMIC DNA]</scope>
    <source>
        <strain evidence="1">DOLJORAL78_47_16</strain>
    </source>
</reference>
<evidence type="ECO:0008006" key="3">
    <source>
        <dbReference type="Google" id="ProtNLM"/>
    </source>
</evidence>
<proteinExistence type="predicted"/>
<evidence type="ECO:0000313" key="2">
    <source>
        <dbReference type="Proteomes" id="UP000230821"/>
    </source>
</evidence>
<accession>A0A2G6KHG1</accession>